<keyword evidence="3" id="KW-1185">Reference proteome</keyword>
<organism evidence="2 3">
    <name type="scientific">Portunus trituberculatus</name>
    <name type="common">Swimming crab</name>
    <name type="synonym">Neptunus trituberculatus</name>
    <dbReference type="NCBI Taxonomy" id="210409"/>
    <lineage>
        <taxon>Eukaryota</taxon>
        <taxon>Metazoa</taxon>
        <taxon>Ecdysozoa</taxon>
        <taxon>Arthropoda</taxon>
        <taxon>Crustacea</taxon>
        <taxon>Multicrustacea</taxon>
        <taxon>Malacostraca</taxon>
        <taxon>Eumalacostraca</taxon>
        <taxon>Eucarida</taxon>
        <taxon>Decapoda</taxon>
        <taxon>Pleocyemata</taxon>
        <taxon>Brachyura</taxon>
        <taxon>Eubrachyura</taxon>
        <taxon>Portunoidea</taxon>
        <taxon>Portunidae</taxon>
        <taxon>Portuninae</taxon>
        <taxon>Portunus</taxon>
    </lineage>
</organism>
<dbReference type="Proteomes" id="UP000324222">
    <property type="component" value="Unassembled WGS sequence"/>
</dbReference>
<accession>A0A5B7H9Y1</accession>
<evidence type="ECO:0000313" key="2">
    <source>
        <dbReference type="EMBL" id="MPC69020.1"/>
    </source>
</evidence>
<dbReference type="AlphaFoldDB" id="A0A5B7H9Y1"/>
<protein>
    <submittedName>
        <fullName evidence="2">Uncharacterized protein</fullName>
    </submittedName>
</protein>
<feature type="region of interest" description="Disordered" evidence="1">
    <location>
        <begin position="62"/>
        <end position="81"/>
    </location>
</feature>
<comment type="caution">
    <text evidence="2">The sequence shown here is derived from an EMBL/GenBank/DDBJ whole genome shotgun (WGS) entry which is preliminary data.</text>
</comment>
<proteinExistence type="predicted"/>
<reference evidence="2 3" key="1">
    <citation type="submission" date="2019-05" db="EMBL/GenBank/DDBJ databases">
        <title>Another draft genome of Portunus trituberculatus and its Hox gene families provides insights of decapod evolution.</title>
        <authorList>
            <person name="Jeong J.-H."/>
            <person name="Song I."/>
            <person name="Kim S."/>
            <person name="Choi T."/>
            <person name="Kim D."/>
            <person name="Ryu S."/>
            <person name="Kim W."/>
        </authorList>
    </citation>
    <scope>NUCLEOTIDE SEQUENCE [LARGE SCALE GENOMIC DNA]</scope>
    <source>
        <tissue evidence="2">Muscle</tissue>
    </source>
</reference>
<name>A0A5B7H9Y1_PORTR</name>
<evidence type="ECO:0000256" key="1">
    <source>
        <dbReference type="SAM" id="MobiDB-lite"/>
    </source>
</evidence>
<sequence>MTTLRKRAVTYSPRGGARGQLVGRARHWDQCFMGAASSRGNGGDKVTSLMSMGNQGTLRSLAARRISRSSDGGQRTAGGGT</sequence>
<evidence type="ECO:0000313" key="3">
    <source>
        <dbReference type="Proteomes" id="UP000324222"/>
    </source>
</evidence>
<gene>
    <name evidence="2" type="ORF">E2C01_063232</name>
</gene>
<dbReference type="EMBL" id="VSRR010028757">
    <property type="protein sequence ID" value="MPC69020.1"/>
    <property type="molecule type" value="Genomic_DNA"/>
</dbReference>